<evidence type="ECO:0000313" key="2">
    <source>
        <dbReference type="WBParaSite" id="nRc.2.0.1.t33445-RA"/>
    </source>
</evidence>
<sequence>MKGVTPCWVKNGSDSYQLEKGRVLKNETGTCRFTANGSGTSKIATCSGILHPSSDVVLLACGYATTYAENVECSVKKNAMLSTCWCSHYDFCNKAVPSMLKIRGKGRSLSAQKIGTKRQSSTLEISDSTTAIVHLASNSTNLSSTEYMPQLFGTVIYKNLVSPTTEDHLSSENELMSSPTTSLFGDDLNSTIEKLMNTTTMEDVVETNITALAENTTKSNAAQSLRREIFTIFSLIFVLLKVFG</sequence>
<dbReference type="AlphaFoldDB" id="A0A915K3U3"/>
<protein>
    <submittedName>
        <fullName evidence="2">Uncharacterized protein</fullName>
    </submittedName>
</protein>
<dbReference type="WBParaSite" id="nRc.2.0.1.t33445-RA">
    <property type="protein sequence ID" value="nRc.2.0.1.t33445-RA"/>
    <property type="gene ID" value="nRc.2.0.1.g33445"/>
</dbReference>
<proteinExistence type="predicted"/>
<organism evidence="1 2">
    <name type="scientific">Romanomermis culicivorax</name>
    <name type="common">Nematode worm</name>
    <dbReference type="NCBI Taxonomy" id="13658"/>
    <lineage>
        <taxon>Eukaryota</taxon>
        <taxon>Metazoa</taxon>
        <taxon>Ecdysozoa</taxon>
        <taxon>Nematoda</taxon>
        <taxon>Enoplea</taxon>
        <taxon>Dorylaimia</taxon>
        <taxon>Mermithida</taxon>
        <taxon>Mermithoidea</taxon>
        <taxon>Mermithidae</taxon>
        <taxon>Romanomermis</taxon>
    </lineage>
</organism>
<dbReference type="Proteomes" id="UP000887565">
    <property type="component" value="Unplaced"/>
</dbReference>
<keyword evidence="1" id="KW-1185">Reference proteome</keyword>
<evidence type="ECO:0000313" key="1">
    <source>
        <dbReference type="Proteomes" id="UP000887565"/>
    </source>
</evidence>
<reference evidence="2" key="1">
    <citation type="submission" date="2022-11" db="UniProtKB">
        <authorList>
            <consortium name="WormBaseParasite"/>
        </authorList>
    </citation>
    <scope>IDENTIFICATION</scope>
</reference>
<name>A0A915K3U3_ROMCU</name>
<accession>A0A915K3U3</accession>